<evidence type="ECO:0000256" key="3">
    <source>
        <dbReference type="ARBA" id="ARBA00023067"/>
    </source>
</evidence>
<comment type="caution">
    <text evidence="6">The sequence shown here is derived from an EMBL/GenBank/DDBJ whole genome shotgun (WGS) entry which is preliminary data.</text>
</comment>
<comment type="similarity">
    <text evidence="2 5">Belongs to the bacterial histone-like protein family.</text>
</comment>
<evidence type="ECO:0000256" key="4">
    <source>
        <dbReference type="ARBA" id="ARBA00023125"/>
    </source>
</evidence>
<dbReference type="AlphaFoldDB" id="A0A2A4Z4J5"/>
<dbReference type="InterPro" id="IPR010992">
    <property type="entry name" value="IHF-like_DNA-bd_dom_sf"/>
</dbReference>
<reference key="1">
    <citation type="submission" date="2017-08" db="EMBL/GenBank/DDBJ databases">
        <title>A dynamic microbial community with high functional redundancy inhabits the cold, oxic subseafloor aquifer.</title>
        <authorList>
            <person name="Tully B.J."/>
            <person name="Wheat C.G."/>
            <person name="Glazer B.T."/>
            <person name="Huber J.A."/>
        </authorList>
    </citation>
    <scope>NUCLEOTIDE SEQUENCE [LARGE SCALE GENOMIC DNA]</scope>
</reference>
<dbReference type="InterPro" id="IPR000119">
    <property type="entry name" value="Hist_DNA-bd"/>
</dbReference>
<gene>
    <name evidence="6" type="ORF">COB13_06905</name>
</gene>
<dbReference type="GO" id="GO:0006270">
    <property type="term" value="P:DNA replication initiation"/>
    <property type="evidence" value="ECO:0007669"/>
    <property type="project" value="UniProtKB-ARBA"/>
</dbReference>
<dbReference type="FunFam" id="4.10.520.10:FF:000001">
    <property type="entry name" value="DNA-binding protein HU"/>
    <property type="match status" value="1"/>
</dbReference>
<keyword evidence="4 6" id="KW-0238">DNA-binding</keyword>
<dbReference type="PANTHER" id="PTHR33175">
    <property type="entry name" value="DNA-BINDING PROTEIN HU"/>
    <property type="match status" value="1"/>
</dbReference>
<evidence type="ECO:0000256" key="1">
    <source>
        <dbReference type="ARBA" id="ARBA00003819"/>
    </source>
</evidence>
<dbReference type="CDD" id="cd13831">
    <property type="entry name" value="HU"/>
    <property type="match status" value="1"/>
</dbReference>
<accession>A0A2A4Z4J5</accession>
<dbReference type="Gene3D" id="4.10.520.10">
    <property type="entry name" value="IHF-like DNA-binding proteins"/>
    <property type="match status" value="1"/>
</dbReference>
<dbReference type="GO" id="GO:0030527">
    <property type="term" value="F:structural constituent of chromatin"/>
    <property type="evidence" value="ECO:0007669"/>
    <property type="project" value="InterPro"/>
</dbReference>
<dbReference type="PANTHER" id="PTHR33175:SF3">
    <property type="entry name" value="DNA-BINDING PROTEIN HU-BETA"/>
    <property type="match status" value="1"/>
</dbReference>
<comment type="function">
    <text evidence="1">Histone-like DNA-binding protein which is capable of wrapping DNA to stabilize it, and thus to prevent its denaturation under extreme environmental conditions.</text>
</comment>
<dbReference type="GO" id="GO:0030261">
    <property type="term" value="P:chromosome condensation"/>
    <property type="evidence" value="ECO:0007669"/>
    <property type="project" value="UniProtKB-KW"/>
</dbReference>
<dbReference type="SMART" id="SM00411">
    <property type="entry name" value="BHL"/>
    <property type="match status" value="1"/>
</dbReference>
<sequence>MNKNELVSAVAEKAELTKVDAAKAVDALFEAVTASLSGGDEVRLVGFGSFYISNRKASKGRNPRTGEAIDIPAAKLPKFRAGKALKDAVDGK</sequence>
<evidence type="ECO:0000256" key="5">
    <source>
        <dbReference type="RuleBase" id="RU003939"/>
    </source>
</evidence>
<dbReference type="EMBL" id="NVUS01000006">
    <property type="protein sequence ID" value="PCJ01892.1"/>
    <property type="molecule type" value="Genomic_DNA"/>
</dbReference>
<dbReference type="InterPro" id="IPR020816">
    <property type="entry name" value="Histone-like_DNA-bd_CS"/>
</dbReference>
<dbReference type="Pfam" id="PF00216">
    <property type="entry name" value="Bac_DNA_binding"/>
    <property type="match status" value="1"/>
</dbReference>
<dbReference type="GO" id="GO:1990103">
    <property type="term" value="C:DnaA-HU complex"/>
    <property type="evidence" value="ECO:0007669"/>
    <property type="project" value="UniProtKB-ARBA"/>
</dbReference>
<dbReference type="PRINTS" id="PR01727">
    <property type="entry name" value="DNABINDINGHU"/>
</dbReference>
<keyword evidence="3" id="KW-0226">DNA condensation</keyword>
<dbReference type="GO" id="GO:0006351">
    <property type="term" value="P:DNA-templated transcription"/>
    <property type="evidence" value="ECO:0007669"/>
    <property type="project" value="UniProtKB-ARBA"/>
</dbReference>
<evidence type="ECO:0000256" key="2">
    <source>
        <dbReference type="ARBA" id="ARBA00010529"/>
    </source>
</evidence>
<dbReference type="GO" id="GO:0005829">
    <property type="term" value="C:cytosol"/>
    <property type="evidence" value="ECO:0007669"/>
    <property type="project" value="TreeGrafter"/>
</dbReference>
<protein>
    <submittedName>
        <fullName evidence="6">DNA-binding protein HU</fullName>
    </submittedName>
</protein>
<name>A0A2A4Z4J5_9PROT</name>
<evidence type="ECO:0000313" key="6">
    <source>
        <dbReference type="EMBL" id="PCJ01892.1"/>
    </source>
</evidence>
<dbReference type="GO" id="GO:1990178">
    <property type="term" value="C:HU-DNA complex"/>
    <property type="evidence" value="ECO:0007669"/>
    <property type="project" value="UniProtKB-ARBA"/>
</dbReference>
<dbReference type="GO" id="GO:0003677">
    <property type="term" value="F:DNA binding"/>
    <property type="evidence" value="ECO:0007669"/>
    <property type="project" value="UniProtKB-KW"/>
</dbReference>
<dbReference type="SUPFAM" id="SSF47729">
    <property type="entry name" value="IHF-like DNA-binding proteins"/>
    <property type="match status" value="1"/>
</dbReference>
<organism evidence="6">
    <name type="scientific">OCS116 cluster bacterium</name>
    <dbReference type="NCBI Taxonomy" id="2030921"/>
    <lineage>
        <taxon>Bacteria</taxon>
        <taxon>Pseudomonadati</taxon>
        <taxon>Pseudomonadota</taxon>
        <taxon>Alphaproteobacteria</taxon>
        <taxon>OCS116 cluster</taxon>
    </lineage>
</organism>
<dbReference type="GO" id="GO:0042802">
    <property type="term" value="F:identical protein binding"/>
    <property type="evidence" value="ECO:0007669"/>
    <property type="project" value="UniProtKB-ARBA"/>
</dbReference>
<proteinExistence type="inferred from homology"/>
<reference evidence="6" key="2">
    <citation type="journal article" date="2018" name="ISME J.">
        <title>A dynamic microbial community with high functional redundancy inhabits the cold, oxic subseafloor aquifer.</title>
        <authorList>
            <person name="Tully B.J."/>
            <person name="Wheat C.G."/>
            <person name="Glazer B.T."/>
            <person name="Huber J.A."/>
        </authorList>
    </citation>
    <scope>NUCLEOTIDE SEQUENCE</scope>
    <source>
        <strain evidence="6">NORP83</strain>
    </source>
</reference>
<dbReference type="PROSITE" id="PS00045">
    <property type="entry name" value="HISTONE_LIKE"/>
    <property type="match status" value="1"/>
</dbReference>